<reference evidence="1" key="1">
    <citation type="journal article" date="2019" name="BMC Genomics">
        <title>A new reference genome for Sorghum bicolor reveals high levels of sequence similarity between sweet and grain genotypes: implications for the genetics of sugar metabolism.</title>
        <authorList>
            <person name="Cooper E.A."/>
            <person name="Brenton Z.W."/>
            <person name="Flinn B.S."/>
            <person name="Jenkins J."/>
            <person name="Shu S."/>
            <person name="Flowers D."/>
            <person name="Luo F."/>
            <person name="Wang Y."/>
            <person name="Xia P."/>
            <person name="Barry K."/>
            <person name="Daum C."/>
            <person name="Lipzen A."/>
            <person name="Yoshinaga Y."/>
            <person name="Schmutz J."/>
            <person name="Saski C."/>
            <person name="Vermerris W."/>
            <person name="Kresovich S."/>
        </authorList>
    </citation>
    <scope>NUCLEOTIDE SEQUENCE</scope>
</reference>
<organism evidence="1 2">
    <name type="scientific">Sorghum bicolor</name>
    <name type="common">Sorghum</name>
    <name type="synonym">Sorghum vulgare</name>
    <dbReference type="NCBI Taxonomy" id="4558"/>
    <lineage>
        <taxon>Eukaryota</taxon>
        <taxon>Viridiplantae</taxon>
        <taxon>Streptophyta</taxon>
        <taxon>Embryophyta</taxon>
        <taxon>Tracheophyta</taxon>
        <taxon>Spermatophyta</taxon>
        <taxon>Magnoliopsida</taxon>
        <taxon>Liliopsida</taxon>
        <taxon>Poales</taxon>
        <taxon>Poaceae</taxon>
        <taxon>PACMAD clade</taxon>
        <taxon>Panicoideae</taxon>
        <taxon>Andropogonodae</taxon>
        <taxon>Andropogoneae</taxon>
        <taxon>Sorghinae</taxon>
        <taxon>Sorghum</taxon>
    </lineage>
</organism>
<gene>
    <name evidence="1" type="ORF">BDA96_02G254000</name>
</gene>
<evidence type="ECO:0000313" key="2">
    <source>
        <dbReference type="Proteomes" id="UP000807115"/>
    </source>
</evidence>
<proteinExistence type="predicted"/>
<reference evidence="1" key="2">
    <citation type="submission" date="2020-10" db="EMBL/GenBank/DDBJ databases">
        <authorList>
            <person name="Cooper E.A."/>
            <person name="Brenton Z.W."/>
            <person name="Flinn B.S."/>
            <person name="Jenkins J."/>
            <person name="Shu S."/>
            <person name="Flowers D."/>
            <person name="Luo F."/>
            <person name="Wang Y."/>
            <person name="Xia P."/>
            <person name="Barry K."/>
            <person name="Daum C."/>
            <person name="Lipzen A."/>
            <person name="Yoshinaga Y."/>
            <person name="Schmutz J."/>
            <person name="Saski C."/>
            <person name="Vermerris W."/>
            <person name="Kresovich S."/>
        </authorList>
    </citation>
    <scope>NUCLEOTIDE SEQUENCE</scope>
</reference>
<protein>
    <submittedName>
        <fullName evidence="1">Uncharacterized protein</fullName>
    </submittedName>
</protein>
<comment type="caution">
    <text evidence="1">The sequence shown here is derived from an EMBL/GenBank/DDBJ whole genome shotgun (WGS) entry which is preliminary data.</text>
</comment>
<name>A0A921RQQ9_SORBI</name>
<dbReference type="EMBL" id="CM027681">
    <property type="protein sequence ID" value="KAG0544189.1"/>
    <property type="molecule type" value="Genomic_DNA"/>
</dbReference>
<dbReference type="Proteomes" id="UP000807115">
    <property type="component" value="Chromosome 2"/>
</dbReference>
<sequence>MGKQASQKETTQIYTQSTVLAQVADRGDTRHVQYKEDESMMKDTAKYE</sequence>
<dbReference type="AlphaFoldDB" id="A0A921RQQ9"/>
<accession>A0A921RQQ9</accession>
<evidence type="ECO:0000313" key="1">
    <source>
        <dbReference type="EMBL" id="KAG0544189.1"/>
    </source>
</evidence>